<evidence type="ECO:0008006" key="3">
    <source>
        <dbReference type="Google" id="ProtNLM"/>
    </source>
</evidence>
<proteinExistence type="predicted"/>
<dbReference type="KEGG" id="dpg:DESPIGER_0762"/>
<reference evidence="2" key="1">
    <citation type="submission" date="2016-10" db="EMBL/GenBank/DDBJ databases">
        <authorList>
            <person name="Wegmann U."/>
        </authorList>
    </citation>
    <scope>NUCLEOTIDE SEQUENCE [LARGE SCALE GENOMIC DNA]</scope>
</reference>
<accession>A0A1K1LGQ5</accession>
<protein>
    <recommendedName>
        <fullName evidence="3">DUF1064 domain-containing protein</fullName>
    </recommendedName>
</protein>
<dbReference type="EMBL" id="LT630450">
    <property type="protein sequence ID" value="SFV72638.1"/>
    <property type="molecule type" value="Genomic_DNA"/>
</dbReference>
<evidence type="ECO:0000313" key="1">
    <source>
        <dbReference type="EMBL" id="SFV72638.1"/>
    </source>
</evidence>
<evidence type="ECO:0000313" key="2">
    <source>
        <dbReference type="Proteomes" id="UP000186323"/>
    </source>
</evidence>
<dbReference type="AlphaFoldDB" id="A0A1K1LGQ5"/>
<sequence>MYGKARIPGPGRSYKGEGMNKTERLYAAHLEALKRAGTILGWAYEPVKLRLAAATFYTPDFLVIGADGAMELHEVKGHWEDDARVKIKVAAEQHPWFRFLAVRARGGVWEIERFGAWKHEKTEEAPYVR</sequence>
<dbReference type="RefSeq" id="WP_072333276.1">
    <property type="nucleotide sequence ID" value="NZ_LT630450.1"/>
</dbReference>
<organism evidence="1 2">
    <name type="scientific">Desulfovibrio piger</name>
    <dbReference type="NCBI Taxonomy" id="901"/>
    <lineage>
        <taxon>Bacteria</taxon>
        <taxon>Pseudomonadati</taxon>
        <taxon>Thermodesulfobacteriota</taxon>
        <taxon>Desulfovibrionia</taxon>
        <taxon>Desulfovibrionales</taxon>
        <taxon>Desulfovibrionaceae</taxon>
        <taxon>Desulfovibrio</taxon>
    </lineage>
</organism>
<dbReference type="Proteomes" id="UP000186323">
    <property type="component" value="Chromosome I"/>
</dbReference>
<name>A0A1K1LGQ5_9BACT</name>
<dbReference type="Gene3D" id="3.40.91.30">
    <property type="match status" value="1"/>
</dbReference>
<dbReference type="OrthoDB" id="5588810at2"/>
<gene>
    <name evidence="1" type="ORF">DESPIGER_0762</name>
</gene>
<keyword evidence="2" id="KW-1185">Reference proteome</keyword>